<dbReference type="InterPro" id="IPR036412">
    <property type="entry name" value="HAD-like_sf"/>
</dbReference>
<evidence type="ECO:0000313" key="2">
    <source>
        <dbReference type="EMBL" id="SDX01508.1"/>
    </source>
</evidence>
<dbReference type="GO" id="GO:0008967">
    <property type="term" value="F:phosphoglycolate phosphatase activity"/>
    <property type="evidence" value="ECO:0007669"/>
    <property type="project" value="TreeGrafter"/>
</dbReference>
<reference evidence="1 3" key="1">
    <citation type="submission" date="2014-09" db="EMBL/GenBank/DDBJ databases">
        <authorList>
            <person name="McGinnis J.M."/>
            <person name="Wolfgang W.J."/>
        </authorList>
    </citation>
    <scope>NUCLEOTIDE SEQUENCE [LARGE SCALE GENOMIC DNA]</scope>
    <source>
        <strain evidence="1 3">5503</strain>
    </source>
</reference>
<dbReference type="RefSeq" id="WP_036710619.1">
    <property type="nucleotide sequence ID" value="NZ_FNNA01000002.1"/>
</dbReference>
<dbReference type="Proteomes" id="UP000029858">
    <property type="component" value="Unassembled WGS sequence"/>
</dbReference>
<dbReference type="InterPro" id="IPR023214">
    <property type="entry name" value="HAD_sf"/>
</dbReference>
<sequence length="218" mass="22438">MRLIIWDVDGTLVDSHAIIMDSMNAGIAAANLPPLPSAAISGIVGLSLPVAVATLLPEADEPARARVVETYRSHYFTARSGGESPLFQGARDLLDRLAAREDVLMAIATGKSRRGLDALLAAHGIAGLFVTTQTADDHPSKPAPGMVLACLAAAGVDAGEALMIGDTSFDIQMAGNAGVRALGVAWGHHTPEALRAAGAADVAPDMDALGRMIDAWLA</sequence>
<accession>A0A099GFW2</accession>
<dbReference type="Gene3D" id="1.10.150.240">
    <property type="entry name" value="Putative phosphatase, domain 2"/>
    <property type="match status" value="1"/>
</dbReference>
<protein>
    <submittedName>
        <fullName evidence="2">Phosphoglycolate phosphatase</fullName>
    </submittedName>
</protein>
<dbReference type="InterPro" id="IPR023198">
    <property type="entry name" value="PGP-like_dom2"/>
</dbReference>
<dbReference type="PANTHER" id="PTHR43434">
    <property type="entry name" value="PHOSPHOGLYCOLATE PHOSPHATASE"/>
    <property type="match status" value="1"/>
</dbReference>
<dbReference type="OrthoDB" id="9793014at2"/>
<evidence type="ECO:0000313" key="1">
    <source>
        <dbReference type="EMBL" id="KGJ21457.1"/>
    </source>
</evidence>
<dbReference type="STRING" id="1545044.SAMN05444276_102771"/>
<dbReference type="GO" id="GO:0005829">
    <property type="term" value="C:cytosol"/>
    <property type="evidence" value="ECO:0007669"/>
    <property type="project" value="TreeGrafter"/>
</dbReference>
<dbReference type="EMBL" id="FNNA01000002">
    <property type="protein sequence ID" value="SDX01508.1"/>
    <property type="molecule type" value="Genomic_DNA"/>
</dbReference>
<keyword evidence="4" id="KW-1185">Reference proteome</keyword>
<gene>
    <name evidence="1" type="ORF">IX56_12130</name>
    <name evidence="2" type="ORF">SAMN05444276_102771</name>
</gene>
<accession>A0A099G458</accession>
<dbReference type="Pfam" id="PF13419">
    <property type="entry name" value="HAD_2"/>
    <property type="match status" value="1"/>
</dbReference>
<dbReference type="SFLD" id="SFLDG01129">
    <property type="entry name" value="C1.5:_HAD__Beta-PGM__Phosphata"/>
    <property type="match status" value="1"/>
</dbReference>
<evidence type="ECO:0000313" key="3">
    <source>
        <dbReference type="Proteomes" id="UP000029858"/>
    </source>
</evidence>
<dbReference type="InterPro" id="IPR006439">
    <property type="entry name" value="HAD-SF_hydro_IA"/>
</dbReference>
<dbReference type="SFLD" id="SFLDG01135">
    <property type="entry name" value="C1.5.6:_HAD__Beta-PGM__Phospha"/>
    <property type="match status" value="1"/>
</dbReference>
<name>A0A099G458_9RHOB</name>
<proteinExistence type="predicted"/>
<reference evidence="2" key="3">
    <citation type="submission" date="2016-10" db="EMBL/GenBank/DDBJ databases">
        <authorList>
            <person name="de Groot N.N."/>
        </authorList>
    </citation>
    <scope>NUCLEOTIDE SEQUENCE [LARGE SCALE GENOMIC DNA]</scope>
    <source>
        <strain evidence="2">DSM 29303</strain>
    </source>
</reference>
<dbReference type="NCBIfam" id="TIGR01549">
    <property type="entry name" value="HAD-SF-IA-v1"/>
    <property type="match status" value="1"/>
</dbReference>
<dbReference type="EMBL" id="JRKQ01000067">
    <property type="protein sequence ID" value="KGJ21457.1"/>
    <property type="molecule type" value="Genomic_DNA"/>
</dbReference>
<dbReference type="GO" id="GO:0006281">
    <property type="term" value="P:DNA repair"/>
    <property type="evidence" value="ECO:0007669"/>
    <property type="project" value="TreeGrafter"/>
</dbReference>
<dbReference type="InterPro" id="IPR041492">
    <property type="entry name" value="HAD_2"/>
</dbReference>
<reference evidence="1 3" key="2">
    <citation type="submission" date="2014-10" db="EMBL/GenBank/DDBJ databases">
        <title>Paracoccus sanguinis sp. nov., isolated from clinical specimens of New York State patients.</title>
        <authorList>
            <person name="Mingle L.A."/>
            <person name="Cole J.A."/>
            <person name="Lapierre P."/>
            <person name="Musser K.A."/>
        </authorList>
    </citation>
    <scope>NUCLEOTIDE SEQUENCE [LARGE SCALE GENOMIC DNA]</scope>
    <source>
        <strain evidence="1 3">5503</strain>
    </source>
</reference>
<reference evidence="4" key="4">
    <citation type="submission" date="2016-10" db="EMBL/GenBank/DDBJ databases">
        <authorList>
            <person name="Varghese N."/>
            <person name="Submissions S."/>
        </authorList>
    </citation>
    <scope>NUCLEOTIDE SEQUENCE [LARGE SCALE GENOMIC DNA]</scope>
    <source>
        <strain evidence="4">DSM 29303</strain>
    </source>
</reference>
<evidence type="ECO:0000313" key="4">
    <source>
        <dbReference type="Proteomes" id="UP000182944"/>
    </source>
</evidence>
<dbReference type="PANTHER" id="PTHR43434:SF24">
    <property type="entry name" value="HYDROLASE-RELATED"/>
    <property type="match status" value="1"/>
</dbReference>
<dbReference type="Proteomes" id="UP000182944">
    <property type="component" value="Unassembled WGS sequence"/>
</dbReference>
<dbReference type="SUPFAM" id="SSF56784">
    <property type="entry name" value="HAD-like"/>
    <property type="match status" value="1"/>
</dbReference>
<dbReference type="Gene3D" id="3.40.50.1000">
    <property type="entry name" value="HAD superfamily/HAD-like"/>
    <property type="match status" value="1"/>
</dbReference>
<dbReference type="AlphaFoldDB" id="A0A099G458"/>
<organism evidence="1 3">
    <name type="scientific">Paracoccus sanguinis</name>
    <dbReference type="NCBI Taxonomy" id="1545044"/>
    <lineage>
        <taxon>Bacteria</taxon>
        <taxon>Pseudomonadati</taxon>
        <taxon>Pseudomonadota</taxon>
        <taxon>Alphaproteobacteria</taxon>
        <taxon>Rhodobacterales</taxon>
        <taxon>Paracoccaceae</taxon>
        <taxon>Paracoccus</taxon>
    </lineage>
</organism>
<dbReference type="SFLD" id="SFLDS00003">
    <property type="entry name" value="Haloacid_Dehalogenase"/>
    <property type="match status" value="1"/>
</dbReference>
<dbReference type="InterPro" id="IPR050155">
    <property type="entry name" value="HAD-like_hydrolase_sf"/>
</dbReference>